<organism evidence="2 3">
    <name type="scientific">Malikia spinosa</name>
    <dbReference type="NCBI Taxonomy" id="86180"/>
    <lineage>
        <taxon>Bacteria</taxon>
        <taxon>Pseudomonadati</taxon>
        <taxon>Pseudomonadota</taxon>
        <taxon>Betaproteobacteria</taxon>
        <taxon>Burkholderiales</taxon>
        <taxon>Comamonadaceae</taxon>
        <taxon>Malikia</taxon>
    </lineage>
</organism>
<evidence type="ECO:0000313" key="2">
    <source>
        <dbReference type="EMBL" id="MYZ53868.1"/>
    </source>
</evidence>
<feature type="compositionally biased region" description="Pro residues" evidence="1">
    <location>
        <begin position="15"/>
        <end position="32"/>
    </location>
</feature>
<accession>A0A7C9J967</accession>
<name>A0A7C9J967_9BURK</name>
<sequence>MADPDLPPISTASVPPVPPVPPVALPAQPALPPASSSGLMPKLALGLALLAAGASATLWLQLQAVRKELARRSSDTGTLVTEAREQSARAESLVQDLQVRLGVAEVRLSEVSLQRSQLDELMLTVSRTRDDSLVQDLESTLRLAQQQAQLTGSVQPLISALQSADQRIARAAQPRLNPVQRAIARDIERIQAAALVDLPALAGRLDELIGQLDELPLLNAVAPAQSDGPEAPAVAVKAEPVTPAQQAAPAAGASAWQRLQSWWFDWSARAWANLSARGSELVRVHRVDQPEAMLLAPDQEFFLRENTKLKLLNARLALLARQLGTASADLRAVEATLQRYFDGQAKPTQLALETLQGLQRDLRLNQLPDPDDALAALAAAAGGR</sequence>
<proteinExistence type="predicted"/>
<protein>
    <recommendedName>
        <fullName evidence="4">Heme biosynthesis operon protein HemX</fullName>
    </recommendedName>
</protein>
<dbReference type="InterPro" id="IPR007470">
    <property type="entry name" value="HemX"/>
</dbReference>
<dbReference type="PANTHER" id="PTHR38043">
    <property type="entry name" value="PROTEIN HEMX"/>
    <property type="match status" value="1"/>
</dbReference>
<reference evidence="2 3" key="1">
    <citation type="submission" date="2019-09" db="EMBL/GenBank/DDBJ databases">
        <title>Identification of Malikia spinosa a prominent benzene-, toluene-, and ethylbenzene-degrading bacterium: enrichment, isolation and whole genome sequencing.</title>
        <authorList>
            <person name="Tancsics A."/>
            <person name="Revesz F."/>
            <person name="Kriszt B."/>
        </authorList>
    </citation>
    <scope>NUCLEOTIDE SEQUENCE [LARGE SCALE GENOMIC DNA]</scope>
    <source>
        <strain evidence="2 3">AB6</strain>
    </source>
</reference>
<dbReference type="Proteomes" id="UP000481947">
    <property type="component" value="Unassembled WGS sequence"/>
</dbReference>
<dbReference type="Pfam" id="PF04375">
    <property type="entry name" value="HemX"/>
    <property type="match status" value="1"/>
</dbReference>
<dbReference type="EMBL" id="VYSB01000032">
    <property type="protein sequence ID" value="MYZ53868.1"/>
    <property type="molecule type" value="Genomic_DNA"/>
</dbReference>
<evidence type="ECO:0008006" key="4">
    <source>
        <dbReference type="Google" id="ProtNLM"/>
    </source>
</evidence>
<evidence type="ECO:0000313" key="3">
    <source>
        <dbReference type="Proteomes" id="UP000481947"/>
    </source>
</evidence>
<dbReference type="PANTHER" id="PTHR38043:SF1">
    <property type="entry name" value="PROTEIN HEMX"/>
    <property type="match status" value="1"/>
</dbReference>
<evidence type="ECO:0000256" key="1">
    <source>
        <dbReference type="SAM" id="MobiDB-lite"/>
    </source>
</evidence>
<dbReference type="AlphaFoldDB" id="A0A7C9J967"/>
<feature type="region of interest" description="Disordered" evidence="1">
    <location>
        <begin position="1"/>
        <end position="36"/>
    </location>
</feature>
<comment type="caution">
    <text evidence="2">The sequence shown here is derived from an EMBL/GenBank/DDBJ whole genome shotgun (WGS) entry which is preliminary data.</text>
</comment>
<gene>
    <name evidence="2" type="ORF">F5985_17485</name>
</gene>